<dbReference type="Gene3D" id="1.10.10.10">
    <property type="entry name" value="Winged helix-like DNA-binding domain superfamily/Winged helix DNA-binding domain"/>
    <property type="match status" value="1"/>
</dbReference>
<organism evidence="2 3">
    <name type="scientific">Micromonospora eburnea</name>
    <dbReference type="NCBI Taxonomy" id="227316"/>
    <lineage>
        <taxon>Bacteria</taxon>
        <taxon>Bacillati</taxon>
        <taxon>Actinomycetota</taxon>
        <taxon>Actinomycetes</taxon>
        <taxon>Micromonosporales</taxon>
        <taxon>Micromonosporaceae</taxon>
        <taxon>Micromonospora</taxon>
    </lineage>
</organism>
<keyword evidence="3" id="KW-1185">Reference proteome</keyword>
<dbReference type="STRING" id="227316.GA0070604_6089"/>
<reference evidence="3" key="1">
    <citation type="submission" date="2016-06" db="EMBL/GenBank/DDBJ databases">
        <authorList>
            <person name="Varghese N."/>
            <person name="Submissions Spin"/>
        </authorList>
    </citation>
    <scope>NUCLEOTIDE SEQUENCE [LARGE SCALE GENOMIC DNA]</scope>
    <source>
        <strain evidence="3">DSM 44814</strain>
    </source>
</reference>
<evidence type="ECO:0000313" key="2">
    <source>
        <dbReference type="EMBL" id="SCL67757.1"/>
    </source>
</evidence>
<proteinExistence type="predicted"/>
<dbReference type="AlphaFoldDB" id="A0A1C6VNE4"/>
<dbReference type="Proteomes" id="UP000199696">
    <property type="component" value="Unassembled WGS sequence"/>
</dbReference>
<dbReference type="Pfam" id="PF03551">
    <property type="entry name" value="PadR"/>
    <property type="match status" value="1"/>
</dbReference>
<dbReference type="InterPro" id="IPR005149">
    <property type="entry name" value="Tscrpt_reg_PadR_N"/>
</dbReference>
<dbReference type="RefSeq" id="WP_244162123.1">
    <property type="nucleotide sequence ID" value="NZ_FMHY01000002.1"/>
</dbReference>
<sequence>MSGLSELGRFSEPAVLIMISLAAGPKHGYAMQDDIAELAGQRPGPGTLYGAIRRLEERQYIEALPEQDRRKPYRLTDTGRAVLGVELRRMRATADAGLRRLAVA</sequence>
<name>A0A1C6VNE4_9ACTN</name>
<dbReference type="PANTHER" id="PTHR33169">
    <property type="entry name" value="PADR-FAMILY TRANSCRIPTIONAL REGULATOR"/>
    <property type="match status" value="1"/>
</dbReference>
<dbReference type="InterPro" id="IPR052509">
    <property type="entry name" value="Metal_resp_DNA-bind_regulator"/>
</dbReference>
<dbReference type="PANTHER" id="PTHR33169:SF13">
    <property type="entry name" value="PADR-FAMILY TRANSCRIPTIONAL REGULATOR"/>
    <property type="match status" value="1"/>
</dbReference>
<accession>A0A1C6VNE4</accession>
<dbReference type="EMBL" id="FMHY01000002">
    <property type="protein sequence ID" value="SCL67757.1"/>
    <property type="molecule type" value="Genomic_DNA"/>
</dbReference>
<dbReference type="SUPFAM" id="SSF46785">
    <property type="entry name" value="Winged helix' DNA-binding domain"/>
    <property type="match status" value="1"/>
</dbReference>
<gene>
    <name evidence="2" type="ORF">GA0070604_6089</name>
</gene>
<protein>
    <submittedName>
        <fullName evidence="2">Transcriptional regulator, PadR family</fullName>
    </submittedName>
</protein>
<evidence type="ECO:0000313" key="3">
    <source>
        <dbReference type="Proteomes" id="UP000199696"/>
    </source>
</evidence>
<feature type="domain" description="Transcription regulator PadR N-terminal" evidence="1">
    <location>
        <begin position="20"/>
        <end position="83"/>
    </location>
</feature>
<dbReference type="InterPro" id="IPR036388">
    <property type="entry name" value="WH-like_DNA-bd_sf"/>
</dbReference>
<evidence type="ECO:0000259" key="1">
    <source>
        <dbReference type="Pfam" id="PF03551"/>
    </source>
</evidence>
<dbReference type="InterPro" id="IPR036390">
    <property type="entry name" value="WH_DNA-bd_sf"/>
</dbReference>